<proteinExistence type="predicted"/>
<dbReference type="AlphaFoldDB" id="A0A645H9X0"/>
<protein>
    <submittedName>
        <fullName evidence="1">Uncharacterized protein</fullName>
    </submittedName>
</protein>
<gene>
    <name evidence="1" type="ORF">SDC9_183323</name>
</gene>
<organism evidence="1">
    <name type="scientific">bioreactor metagenome</name>
    <dbReference type="NCBI Taxonomy" id="1076179"/>
    <lineage>
        <taxon>unclassified sequences</taxon>
        <taxon>metagenomes</taxon>
        <taxon>ecological metagenomes</taxon>
    </lineage>
</organism>
<comment type="caution">
    <text evidence="1">The sequence shown here is derived from an EMBL/GenBank/DDBJ whole genome shotgun (WGS) entry which is preliminary data.</text>
</comment>
<dbReference type="EMBL" id="VSSQ01089635">
    <property type="protein sequence ID" value="MPN35821.1"/>
    <property type="molecule type" value="Genomic_DNA"/>
</dbReference>
<evidence type="ECO:0000313" key="1">
    <source>
        <dbReference type="EMBL" id="MPN35821.1"/>
    </source>
</evidence>
<reference evidence="1" key="1">
    <citation type="submission" date="2019-08" db="EMBL/GenBank/DDBJ databases">
        <authorList>
            <person name="Kucharzyk K."/>
            <person name="Murdoch R.W."/>
            <person name="Higgins S."/>
            <person name="Loffler F."/>
        </authorList>
    </citation>
    <scope>NUCLEOTIDE SEQUENCE</scope>
</reference>
<name>A0A645H9X0_9ZZZZ</name>
<accession>A0A645H9X0</accession>
<sequence length="118" mass="13961">MCWETNENNAYYHFYWQAEWSDGHEWISYAIIETPFLDAFSDQNTIPHYLNNLKEFPAKISDRDWAEYAVFLDNLRDSGATNMYGAVPYLMDAFPKLRFDEPLARQVLLDWIASYSEA</sequence>